<keyword evidence="1" id="KW-1133">Transmembrane helix</keyword>
<dbReference type="Proteomes" id="UP001595955">
    <property type="component" value="Unassembled WGS sequence"/>
</dbReference>
<dbReference type="EMBL" id="JBHSGF010000005">
    <property type="protein sequence ID" value="MFC4555348.1"/>
    <property type="molecule type" value="Genomic_DNA"/>
</dbReference>
<evidence type="ECO:0000256" key="1">
    <source>
        <dbReference type="SAM" id="Phobius"/>
    </source>
</evidence>
<gene>
    <name evidence="2" type="ORF">ACFO3F_08815</name>
</gene>
<organism evidence="2 3">
    <name type="scientific">Georgenia faecalis</name>
    <dbReference type="NCBI Taxonomy" id="2483799"/>
    <lineage>
        <taxon>Bacteria</taxon>
        <taxon>Bacillati</taxon>
        <taxon>Actinomycetota</taxon>
        <taxon>Actinomycetes</taxon>
        <taxon>Micrococcales</taxon>
        <taxon>Bogoriellaceae</taxon>
        <taxon>Georgenia</taxon>
    </lineage>
</organism>
<dbReference type="RefSeq" id="WP_127572682.1">
    <property type="nucleotide sequence ID" value="NZ_CP033325.1"/>
</dbReference>
<reference evidence="3" key="1">
    <citation type="journal article" date="2019" name="Int. J. Syst. Evol. Microbiol.">
        <title>The Global Catalogue of Microorganisms (GCM) 10K type strain sequencing project: providing services to taxonomists for standard genome sequencing and annotation.</title>
        <authorList>
            <consortium name="The Broad Institute Genomics Platform"/>
            <consortium name="The Broad Institute Genome Sequencing Center for Infectious Disease"/>
            <person name="Wu L."/>
            <person name="Ma J."/>
        </authorList>
    </citation>
    <scope>NUCLEOTIDE SEQUENCE [LARGE SCALE GENOMIC DNA]</scope>
    <source>
        <strain evidence="3">JCM 3369</strain>
    </source>
</reference>
<comment type="caution">
    <text evidence="2">The sequence shown here is derived from an EMBL/GenBank/DDBJ whole genome shotgun (WGS) entry which is preliminary data.</text>
</comment>
<feature type="transmembrane region" description="Helical" evidence="1">
    <location>
        <begin position="50"/>
        <end position="70"/>
    </location>
</feature>
<evidence type="ECO:0000313" key="2">
    <source>
        <dbReference type="EMBL" id="MFC4555348.1"/>
    </source>
</evidence>
<accession>A0ABV9DAQ1</accession>
<protein>
    <submittedName>
        <fullName evidence="2">HGxxPAAW family protein</fullName>
    </submittedName>
</protein>
<feature type="transmembrane region" description="Helical" evidence="1">
    <location>
        <begin position="25"/>
        <end position="44"/>
    </location>
</feature>
<keyword evidence="3" id="KW-1185">Reference proteome</keyword>
<dbReference type="NCBIfam" id="NF041681">
    <property type="entry name" value="HGxxPAAW"/>
    <property type="match status" value="1"/>
</dbReference>
<proteinExistence type="predicted"/>
<name>A0ABV9DAQ1_9MICO</name>
<evidence type="ECO:0000313" key="3">
    <source>
        <dbReference type="Proteomes" id="UP001595955"/>
    </source>
</evidence>
<keyword evidence="1" id="KW-0472">Membrane</keyword>
<sequence length="93" mass="9759">MAEHGANRTYDLPPTAPFANHGKTVASWTLIWGVSLGVLVAALGLIAWNIWVIGAGAAIVVIGLVVSGILRAMGMGQPKSDESRRAASDDWYA</sequence>
<keyword evidence="1" id="KW-0812">Transmembrane</keyword>